<dbReference type="EMBL" id="JAACJJ010000002">
    <property type="protein sequence ID" value="KAF5329492.1"/>
    <property type="molecule type" value="Genomic_DNA"/>
</dbReference>
<protein>
    <recommendedName>
        <fullName evidence="3">F-box domain-containing protein</fullName>
    </recommendedName>
</protein>
<gene>
    <name evidence="1" type="ORF">D9619_009502</name>
</gene>
<evidence type="ECO:0000313" key="1">
    <source>
        <dbReference type="EMBL" id="KAF5329492.1"/>
    </source>
</evidence>
<dbReference type="Proteomes" id="UP000567179">
    <property type="component" value="Unassembled WGS sequence"/>
</dbReference>
<keyword evidence="2" id="KW-1185">Reference proteome</keyword>
<comment type="caution">
    <text evidence="1">The sequence shown here is derived from an EMBL/GenBank/DDBJ whole genome shotgun (WGS) entry which is preliminary data.</text>
</comment>
<sequence length="360" mass="41102">MSLPPLALEIYYRIMGHVTQHADLSALSLCCRSFRDEAQRELFRDPCGTNLTFVQQGKFFDVIIASAGRLALMVKSYKLRSLARDEPDATQARKTAVAALHLMCNLTTLSIGDKWCIFLATILDCPFQLHTLAFARGSGYYAQVVDPLLFDFLRKQPSLRNLTISGEKADPVITQSLRNDPMWCPNLVSLGVEAGLMDIFLAKHRPIQHLDWYSSIEIESGQSSHVSSLKYLSCSAYLMVRLPFLATFQRMTSLVLLDVYIKNARGETLLEEIYLHEDIPQLQYLILSGHVEDFSRRPGPEDVRAAFKLCPTLVYIDMSMTRDIYWDFGTFDRYHPPDSRGEMAKIVMQKDNVYAWMRTF</sequence>
<name>A0A8H5BTW5_9AGAR</name>
<dbReference type="AlphaFoldDB" id="A0A8H5BTW5"/>
<reference evidence="1 2" key="1">
    <citation type="journal article" date="2020" name="ISME J.">
        <title>Uncovering the hidden diversity of litter-decomposition mechanisms in mushroom-forming fungi.</title>
        <authorList>
            <person name="Floudas D."/>
            <person name="Bentzer J."/>
            <person name="Ahren D."/>
            <person name="Johansson T."/>
            <person name="Persson P."/>
            <person name="Tunlid A."/>
        </authorList>
    </citation>
    <scope>NUCLEOTIDE SEQUENCE [LARGE SCALE GENOMIC DNA]</scope>
    <source>
        <strain evidence="1 2">CBS 101986</strain>
    </source>
</reference>
<proteinExistence type="predicted"/>
<accession>A0A8H5BTW5</accession>
<evidence type="ECO:0008006" key="3">
    <source>
        <dbReference type="Google" id="ProtNLM"/>
    </source>
</evidence>
<organism evidence="1 2">
    <name type="scientific">Psilocybe cf. subviscida</name>
    <dbReference type="NCBI Taxonomy" id="2480587"/>
    <lineage>
        <taxon>Eukaryota</taxon>
        <taxon>Fungi</taxon>
        <taxon>Dikarya</taxon>
        <taxon>Basidiomycota</taxon>
        <taxon>Agaricomycotina</taxon>
        <taxon>Agaricomycetes</taxon>
        <taxon>Agaricomycetidae</taxon>
        <taxon>Agaricales</taxon>
        <taxon>Agaricineae</taxon>
        <taxon>Strophariaceae</taxon>
        <taxon>Psilocybe</taxon>
    </lineage>
</organism>
<evidence type="ECO:0000313" key="2">
    <source>
        <dbReference type="Proteomes" id="UP000567179"/>
    </source>
</evidence>
<dbReference type="Gene3D" id="3.80.10.10">
    <property type="entry name" value="Ribonuclease Inhibitor"/>
    <property type="match status" value="1"/>
</dbReference>
<dbReference type="InterPro" id="IPR032675">
    <property type="entry name" value="LRR_dom_sf"/>
</dbReference>
<dbReference type="SUPFAM" id="SSF52047">
    <property type="entry name" value="RNI-like"/>
    <property type="match status" value="1"/>
</dbReference>